<name>A0A2P2NMB6_RHIMU</name>
<evidence type="ECO:0000256" key="1">
    <source>
        <dbReference type="SAM" id="Phobius"/>
    </source>
</evidence>
<keyword evidence="1" id="KW-1133">Transmembrane helix</keyword>
<organism evidence="2">
    <name type="scientific">Rhizophora mucronata</name>
    <name type="common">Asiatic mangrove</name>
    <dbReference type="NCBI Taxonomy" id="61149"/>
    <lineage>
        <taxon>Eukaryota</taxon>
        <taxon>Viridiplantae</taxon>
        <taxon>Streptophyta</taxon>
        <taxon>Embryophyta</taxon>
        <taxon>Tracheophyta</taxon>
        <taxon>Spermatophyta</taxon>
        <taxon>Magnoliopsida</taxon>
        <taxon>eudicotyledons</taxon>
        <taxon>Gunneridae</taxon>
        <taxon>Pentapetalae</taxon>
        <taxon>rosids</taxon>
        <taxon>fabids</taxon>
        <taxon>Malpighiales</taxon>
        <taxon>Rhizophoraceae</taxon>
        <taxon>Rhizophora</taxon>
    </lineage>
</organism>
<accession>A0A2P2NMB6</accession>
<protein>
    <submittedName>
        <fullName evidence="2">Uncharacterized protein</fullName>
    </submittedName>
</protein>
<proteinExistence type="predicted"/>
<keyword evidence="1" id="KW-0472">Membrane</keyword>
<reference evidence="2" key="1">
    <citation type="submission" date="2018-02" db="EMBL/GenBank/DDBJ databases">
        <title>Rhizophora mucronata_Transcriptome.</title>
        <authorList>
            <person name="Meera S.P."/>
            <person name="Sreeshan A."/>
            <person name="Augustine A."/>
        </authorList>
    </citation>
    <scope>NUCLEOTIDE SEQUENCE</scope>
    <source>
        <tissue evidence="2">Leaf</tissue>
    </source>
</reference>
<dbReference type="AlphaFoldDB" id="A0A2P2NMB6"/>
<sequence>MNSQWYLDFFFFFVLLYIALGYFMLFWNLDCNFGLSVGGV</sequence>
<keyword evidence="1" id="KW-0812">Transmembrane</keyword>
<evidence type="ECO:0000313" key="2">
    <source>
        <dbReference type="EMBL" id="MBX43550.1"/>
    </source>
</evidence>
<feature type="transmembrane region" description="Helical" evidence="1">
    <location>
        <begin position="6"/>
        <end position="27"/>
    </location>
</feature>
<dbReference type="EMBL" id="GGEC01063066">
    <property type="protein sequence ID" value="MBX43550.1"/>
    <property type="molecule type" value="Transcribed_RNA"/>
</dbReference>